<dbReference type="Gene3D" id="3.40.50.300">
    <property type="entry name" value="P-loop containing nucleotide triphosphate hydrolases"/>
    <property type="match status" value="1"/>
</dbReference>
<protein>
    <submittedName>
        <fullName evidence="3">Putative ATPase, possible chaperone activity</fullName>
    </submittedName>
</protein>
<sequence length="499" mass="54477">MTQARRRSASGVSLRQKNELTREQGTAMNEHHDTGHAPRLLEPVATGRNVHAEHGTPPLPPWHVLPRTIADTGLEVAQLLGLLMKAAYQHRTVTLAVLTDTLKLPALVVNEIAAVAVRERLLEIAHRGASDLDVRFRLTDAGYARAAEAAARCSYVGTAPVTLDAYLDAVKHHSVSHASVTKADVTAAFHDLVIPVQLLDSIGMALNTCRALMIYGPAGSGKTYLAQRLGALLPGAVPVPHAITVAGEIIQVFDPLVHVPCNDGETSLAHRSLDRRWTLCHRPVVLSGGELTLSMLDLRYDRTSGFYQAPPHMKANNGIYIVDDLGRQLVGVADLLNRWIVPLDRSVDMFTLHTGVRFSVPFDVWPVFSTNLEPAGLGDDAFLRRLGSKLYVGPLSVDDYREVYHRTAAEFGLTSTDAVFDFLVDSLHYASDTPLLACIPRDLLRLVDSGVRYHGQATQVTEAGLLSAWQNYYGLRTSAEPMPHVGAAHRWADDHRAAS</sequence>
<name>A0A375J310_9BURK</name>
<accession>A0A375J310</accession>
<feature type="region of interest" description="Disordered" evidence="1">
    <location>
        <begin position="1"/>
        <end position="37"/>
    </location>
</feature>
<dbReference type="InterPro" id="IPR003593">
    <property type="entry name" value="AAA+_ATPase"/>
</dbReference>
<dbReference type="EMBL" id="OVTA01000030">
    <property type="protein sequence ID" value="SPR99179.1"/>
    <property type="molecule type" value="Genomic_DNA"/>
</dbReference>
<feature type="domain" description="AAA+ ATPase" evidence="2">
    <location>
        <begin position="208"/>
        <end position="396"/>
    </location>
</feature>
<reference evidence="3 4" key="1">
    <citation type="submission" date="2018-01" db="EMBL/GenBank/DDBJ databases">
        <authorList>
            <person name="Gaut B.S."/>
            <person name="Morton B.R."/>
            <person name="Clegg M.T."/>
            <person name="Duvall M.R."/>
        </authorList>
    </citation>
    <scope>NUCLEOTIDE SEQUENCE [LARGE SCALE GENOMIC DNA]</scope>
    <source>
        <strain evidence="3">Cupriavidus taiwanensis cmp 52</strain>
    </source>
</reference>
<evidence type="ECO:0000313" key="4">
    <source>
        <dbReference type="Proteomes" id="UP000256805"/>
    </source>
</evidence>
<gene>
    <name evidence="3" type="ORF">CBM2634_A80111</name>
</gene>
<proteinExistence type="predicted"/>
<dbReference type="AlphaFoldDB" id="A0A375J310"/>
<organism evidence="3 4">
    <name type="scientific">Cupriavidus taiwanensis</name>
    <dbReference type="NCBI Taxonomy" id="164546"/>
    <lineage>
        <taxon>Bacteria</taxon>
        <taxon>Pseudomonadati</taxon>
        <taxon>Pseudomonadota</taxon>
        <taxon>Betaproteobacteria</taxon>
        <taxon>Burkholderiales</taxon>
        <taxon>Burkholderiaceae</taxon>
        <taxon>Cupriavidus</taxon>
    </lineage>
</organism>
<evidence type="ECO:0000313" key="3">
    <source>
        <dbReference type="EMBL" id="SPR99179.1"/>
    </source>
</evidence>
<evidence type="ECO:0000259" key="2">
    <source>
        <dbReference type="SMART" id="SM00382"/>
    </source>
</evidence>
<dbReference type="SUPFAM" id="SSF52540">
    <property type="entry name" value="P-loop containing nucleoside triphosphate hydrolases"/>
    <property type="match status" value="1"/>
</dbReference>
<dbReference type="SMART" id="SM00382">
    <property type="entry name" value="AAA"/>
    <property type="match status" value="1"/>
</dbReference>
<dbReference type="InterPro" id="IPR027417">
    <property type="entry name" value="P-loop_NTPase"/>
</dbReference>
<evidence type="ECO:0000256" key="1">
    <source>
        <dbReference type="SAM" id="MobiDB-lite"/>
    </source>
</evidence>
<dbReference type="Proteomes" id="UP000256805">
    <property type="component" value="Unassembled WGS sequence"/>
</dbReference>